<dbReference type="Proteomes" id="UP001319060">
    <property type="component" value="Unassembled WGS sequence"/>
</dbReference>
<comment type="caution">
    <text evidence="1">The sequence shown here is derived from an EMBL/GenBank/DDBJ whole genome shotgun (WGS) entry which is preliminary data.</text>
</comment>
<sequence length="383" mass="43603">MKDYQVVWRGPVLDATGYGTASREYALALDRQNVDVKIETYTWNFPYNMQDEKKKARLLQLIGKPVSNDKPKLLIYHSPPAVIEKEDKARFDRCILNTVWETNRIPVTWLPILSTFDAVSVPCTHNLDALKNSGVRIPIFLAPHGADTRMFNPDNQKFMINGAEGKFVFVSIFDFQHRKNPESLLRAYWEEFTAKEPVLLVIKTYGSSRKKIRAAIMNYKRKLGVGDDSAPIYIMTGICSETQLKGIYRAGNAFVLPTRGEGVGLPFIEALSSGIPVITTGWGGQIDFLNKHNSFLIDYELKDPSISMNSDHAISTIYRQFEQNGQLWAEPKFGHLKKLMRYAYENPDLCRQKGKQGRKDMLRLTWDKAGISLKQMVEKLIGS</sequence>
<accession>A0ABS2ZC51</accession>
<evidence type="ECO:0000313" key="1">
    <source>
        <dbReference type="EMBL" id="MBN3544899.1"/>
    </source>
</evidence>
<dbReference type="PANTHER" id="PTHR46656">
    <property type="entry name" value="PUTATIVE-RELATED"/>
    <property type="match status" value="1"/>
</dbReference>
<gene>
    <name evidence="1" type="ORF">JYA64_06320</name>
</gene>
<name>A0ABS2ZC51_9BACL</name>
<organism evidence="1 2">
    <name type="scientific">Fictibacillus barbaricus</name>
    <dbReference type="NCBI Taxonomy" id="182136"/>
    <lineage>
        <taxon>Bacteria</taxon>
        <taxon>Bacillati</taxon>
        <taxon>Bacillota</taxon>
        <taxon>Bacilli</taxon>
        <taxon>Bacillales</taxon>
        <taxon>Fictibacillaceae</taxon>
        <taxon>Fictibacillus</taxon>
    </lineage>
</organism>
<dbReference type="Gene3D" id="3.40.50.2000">
    <property type="entry name" value="Glycogen Phosphorylase B"/>
    <property type="match status" value="1"/>
</dbReference>
<dbReference type="PANTHER" id="PTHR46656:SF3">
    <property type="entry name" value="PUTATIVE-RELATED"/>
    <property type="match status" value="1"/>
</dbReference>
<protein>
    <submittedName>
        <fullName evidence="1">Glycosyltransferase</fullName>
    </submittedName>
</protein>
<keyword evidence="2" id="KW-1185">Reference proteome</keyword>
<dbReference type="SUPFAM" id="SSF53756">
    <property type="entry name" value="UDP-Glycosyltransferase/glycogen phosphorylase"/>
    <property type="match status" value="1"/>
</dbReference>
<proteinExistence type="predicted"/>
<dbReference type="RefSeq" id="WP_188403447.1">
    <property type="nucleotide sequence ID" value="NZ_BMCE01000002.1"/>
</dbReference>
<reference evidence="1 2" key="1">
    <citation type="submission" date="2021-01" db="EMBL/GenBank/DDBJ databases">
        <title>Genome Sequencing of Type Strains.</title>
        <authorList>
            <person name="Lemaire J.F."/>
            <person name="Inderbitzin P."/>
            <person name="Collins S.B."/>
            <person name="Wespe N."/>
            <person name="Knight-Connoni V."/>
        </authorList>
    </citation>
    <scope>NUCLEOTIDE SEQUENCE [LARGE SCALE GENOMIC DNA]</scope>
    <source>
        <strain evidence="1 2">DSM 14730</strain>
    </source>
</reference>
<dbReference type="EMBL" id="JAFHKS010000042">
    <property type="protein sequence ID" value="MBN3544899.1"/>
    <property type="molecule type" value="Genomic_DNA"/>
</dbReference>
<dbReference type="Pfam" id="PF13692">
    <property type="entry name" value="Glyco_trans_1_4"/>
    <property type="match status" value="1"/>
</dbReference>
<evidence type="ECO:0000313" key="2">
    <source>
        <dbReference type="Proteomes" id="UP001319060"/>
    </source>
</evidence>